<feature type="transmembrane region" description="Helical" evidence="1">
    <location>
        <begin position="57"/>
        <end position="77"/>
    </location>
</feature>
<protein>
    <recommendedName>
        <fullName evidence="6">TrbC/VIRB2 family protein</fullName>
    </recommendedName>
</protein>
<feature type="transmembrane region" description="Helical" evidence="1">
    <location>
        <begin position="17"/>
        <end position="37"/>
    </location>
</feature>
<comment type="caution">
    <text evidence="2">The sequence shown here is derived from an EMBL/GenBank/DDBJ whole genome shotgun (WGS) entry which is preliminary data.</text>
</comment>
<dbReference type="Proteomes" id="UP001172788">
    <property type="component" value="Unassembled WGS sequence"/>
</dbReference>
<evidence type="ECO:0000313" key="4">
    <source>
        <dbReference type="Proteomes" id="UP001172788"/>
    </source>
</evidence>
<evidence type="ECO:0008006" key="6">
    <source>
        <dbReference type="Google" id="ProtNLM"/>
    </source>
</evidence>
<gene>
    <name evidence="2" type="ORF">DBA34_01115</name>
    <name evidence="3" type="ORF">DBB29_24740</name>
</gene>
<keyword evidence="1" id="KW-0812">Transmembrane</keyword>
<feature type="transmembrane region" description="Helical" evidence="1">
    <location>
        <begin position="89"/>
        <end position="109"/>
    </location>
</feature>
<evidence type="ECO:0000313" key="5">
    <source>
        <dbReference type="Proteomes" id="UP001172791"/>
    </source>
</evidence>
<dbReference type="RefSeq" id="WP_301233219.1">
    <property type="nucleotide sequence ID" value="NZ_QAIC01000022.1"/>
</dbReference>
<accession>A0AAW7MGI2</accession>
<sequence length="128" mass="13118">MKIEATQSPLQSRERSFIPVAALVLTVGAMLVAVGAMNGGTALAGSAWDAFVDTCKTVLSSTFIMALIMIGLVVTLWQLAHGGGYRNLTVLLGILVVGLIGPSLVQTVATATGTPVEAHAATTLVSPR</sequence>
<evidence type="ECO:0000313" key="2">
    <source>
        <dbReference type="EMBL" id="MDN4571869.1"/>
    </source>
</evidence>
<name>A0AAW7MGI2_9BURK</name>
<dbReference type="AlphaFoldDB" id="A0AAW7MGI2"/>
<proteinExistence type="predicted"/>
<evidence type="ECO:0000256" key="1">
    <source>
        <dbReference type="SAM" id="Phobius"/>
    </source>
</evidence>
<organism evidence="2 5">
    <name type="scientific">Pandoraea cepalis</name>
    <dbReference type="NCBI Taxonomy" id="2508294"/>
    <lineage>
        <taxon>Bacteria</taxon>
        <taxon>Pseudomonadati</taxon>
        <taxon>Pseudomonadota</taxon>
        <taxon>Betaproteobacteria</taxon>
        <taxon>Burkholderiales</taxon>
        <taxon>Burkholderiaceae</taxon>
        <taxon>Pandoraea</taxon>
    </lineage>
</organism>
<dbReference type="EMBL" id="QAID01000046">
    <property type="protein sequence ID" value="MDN4581323.1"/>
    <property type="molecule type" value="Genomic_DNA"/>
</dbReference>
<dbReference type="Proteomes" id="UP001172791">
    <property type="component" value="Unassembled WGS sequence"/>
</dbReference>
<reference evidence="2" key="1">
    <citation type="submission" date="2018-04" db="EMBL/GenBank/DDBJ databases">
        <authorList>
            <person name="Jy Z."/>
        </authorList>
    </citation>
    <scope>NUCLEOTIDE SEQUENCE</scope>
    <source>
        <strain evidence="3">AS13</strain>
        <strain evidence="2">LA18</strain>
    </source>
</reference>
<dbReference type="EMBL" id="QAIC01000022">
    <property type="protein sequence ID" value="MDN4571869.1"/>
    <property type="molecule type" value="Genomic_DNA"/>
</dbReference>
<keyword evidence="1" id="KW-0472">Membrane</keyword>
<keyword evidence="4" id="KW-1185">Reference proteome</keyword>
<keyword evidence="1" id="KW-1133">Transmembrane helix</keyword>
<evidence type="ECO:0000313" key="3">
    <source>
        <dbReference type="EMBL" id="MDN4581323.1"/>
    </source>
</evidence>